<evidence type="ECO:0000256" key="2">
    <source>
        <dbReference type="ARBA" id="ARBA00022840"/>
    </source>
</evidence>
<keyword evidence="4" id="KW-1185">Reference proteome</keyword>
<keyword evidence="1" id="KW-0547">Nucleotide-binding</keyword>
<evidence type="ECO:0000313" key="4">
    <source>
        <dbReference type="Proteomes" id="UP000277864"/>
    </source>
</evidence>
<name>A0A3R9YX71_9ENTE</name>
<sequence>MSLEQLQNLYEKYLRQISLKEIRQAEKEQLIQQPFFAHFREPVLSDHQQADTDPSSPLFKEYLSFKKTEQEKQQQQLLTLKNEFTYEDFFLNWEKNLDQTEESLTFKSNDYTRYHVDQKERLKTEIKQVIQHSPEAWETYYQQQWLKDIDNLHQQRLVSVPYVQQTKEKMLKALKQGTPIYVVGHLGSGKTQLAIEVATDFIIQRKIQQKLETALEEWFTSHPKASKEEVLTFFKKMYQVEHTHYIHLLTHGSKEEIAALRPLFISGSHNLTYEDMFVEKTLTLEQTFQSQSFSDYLNTLATDYNQWLTEHDTYLNHLTADESLQLKIQVWKSFSDLFIAKNSSFGTTIQKMDREILLAIKQGRPVIVDELNTIAMQNLIALNDILQRHAGQTAYITGVGPVYIHPGFGFIGTGNLSTDLVSYEGTNQLNPAFQSRFLTIEYNYVPQQLTGDLTQQEQPEKNELFRIMLATLANPNGTLQLPNAKQSLAELFRFAQLSRLTQHIFMGKWIEDEKGETMSHLELRESVLSIRNIIRVLDEWNLGEEKDLSQALWEGFISSITYPDDQNYILSQAVRLGFFQQADGWCVATKATGEGLTTYDEIREYPYHYVRPTTETLSYLDVIQLIFGNQPARTSVPLTLQEHPNFKETKPMMTLKNYQKLDQELSQIEYSQFLWQFLTEDGDKL</sequence>
<dbReference type="EMBL" id="PXZH01000002">
    <property type="protein sequence ID" value="RST89506.1"/>
    <property type="molecule type" value="Genomic_DNA"/>
</dbReference>
<dbReference type="OrthoDB" id="1698955at2"/>
<protein>
    <recommendedName>
        <fullName evidence="5">ATPase dynein-related AAA domain-containing protein</fullName>
    </recommendedName>
</protein>
<evidence type="ECO:0008006" key="5">
    <source>
        <dbReference type="Google" id="ProtNLM"/>
    </source>
</evidence>
<dbReference type="InterPro" id="IPR027417">
    <property type="entry name" value="P-loop_NTPase"/>
</dbReference>
<dbReference type="SUPFAM" id="SSF52540">
    <property type="entry name" value="P-loop containing nucleoside triphosphate hydrolases"/>
    <property type="match status" value="1"/>
</dbReference>
<reference evidence="3 4" key="1">
    <citation type="submission" date="2018-03" db="EMBL/GenBank/DDBJ databases">
        <authorList>
            <person name="Gulvik C.A."/>
        </authorList>
    </citation>
    <scope>NUCLEOTIDE SEQUENCE [LARGE SCALE GENOMIC DNA]</scope>
    <source>
        <strain evidence="3 4">JCM 31581</strain>
    </source>
</reference>
<evidence type="ECO:0000256" key="1">
    <source>
        <dbReference type="ARBA" id="ARBA00022741"/>
    </source>
</evidence>
<dbReference type="Gene3D" id="3.40.50.300">
    <property type="entry name" value="P-loop containing nucleotide triphosphate hydrolases"/>
    <property type="match status" value="1"/>
</dbReference>
<dbReference type="GO" id="GO:0030687">
    <property type="term" value="C:preribosome, large subunit precursor"/>
    <property type="evidence" value="ECO:0007669"/>
    <property type="project" value="TreeGrafter"/>
</dbReference>
<evidence type="ECO:0000313" key="3">
    <source>
        <dbReference type="EMBL" id="RST89506.1"/>
    </source>
</evidence>
<proteinExistence type="predicted"/>
<dbReference type="AlphaFoldDB" id="A0A3R9YX71"/>
<dbReference type="GO" id="GO:0005524">
    <property type="term" value="F:ATP binding"/>
    <property type="evidence" value="ECO:0007669"/>
    <property type="project" value="UniProtKB-KW"/>
</dbReference>
<accession>A0A3R9YX71</accession>
<comment type="caution">
    <text evidence="3">The sequence shown here is derived from an EMBL/GenBank/DDBJ whole genome shotgun (WGS) entry which is preliminary data.</text>
</comment>
<dbReference type="GO" id="GO:0000027">
    <property type="term" value="P:ribosomal large subunit assembly"/>
    <property type="evidence" value="ECO:0007669"/>
    <property type="project" value="TreeGrafter"/>
</dbReference>
<gene>
    <name evidence="3" type="ORF">C7P63_06175</name>
</gene>
<dbReference type="PANTHER" id="PTHR48103:SF2">
    <property type="entry name" value="MIDASIN"/>
    <property type="match status" value="1"/>
</dbReference>
<dbReference type="Proteomes" id="UP000277864">
    <property type="component" value="Unassembled WGS sequence"/>
</dbReference>
<organism evidence="3 4">
    <name type="scientific">Vagococcus humatus</name>
    <dbReference type="NCBI Taxonomy" id="1889241"/>
    <lineage>
        <taxon>Bacteria</taxon>
        <taxon>Bacillati</taxon>
        <taxon>Bacillota</taxon>
        <taxon>Bacilli</taxon>
        <taxon>Lactobacillales</taxon>
        <taxon>Enterococcaceae</taxon>
        <taxon>Vagococcus</taxon>
    </lineage>
</organism>
<keyword evidence="2" id="KW-0067">ATP-binding</keyword>
<dbReference type="PANTHER" id="PTHR48103">
    <property type="entry name" value="MIDASIN-RELATED"/>
    <property type="match status" value="1"/>
</dbReference>